<dbReference type="Proteomes" id="UP001470230">
    <property type="component" value="Unassembled WGS sequence"/>
</dbReference>
<gene>
    <name evidence="2" type="ORF">M9Y10_013986</name>
</gene>
<evidence type="ECO:0000313" key="3">
    <source>
        <dbReference type="Proteomes" id="UP001470230"/>
    </source>
</evidence>
<accession>A0ABR2KYA2</accession>
<feature type="coiled-coil region" evidence="1">
    <location>
        <begin position="56"/>
        <end position="83"/>
    </location>
</feature>
<keyword evidence="3" id="KW-1185">Reference proteome</keyword>
<dbReference type="EMBL" id="JAPFFF010000002">
    <property type="protein sequence ID" value="KAK8896095.1"/>
    <property type="molecule type" value="Genomic_DNA"/>
</dbReference>
<evidence type="ECO:0000256" key="1">
    <source>
        <dbReference type="SAM" id="Coils"/>
    </source>
</evidence>
<proteinExistence type="predicted"/>
<reference evidence="2 3" key="1">
    <citation type="submission" date="2024-04" db="EMBL/GenBank/DDBJ databases">
        <title>Tritrichomonas musculus Genome.</title>
        <authorList>
            <person name="Alves-Ferreira E."/>
            <person name="Grigg M."/>
            <person name="Lorenzi H."/>
            <person name="Galac M."/>
        </authorList>
    </citation>
    <scope>NUCLEOTIDE SEQUENCE [LARGE SCALE GENOMIC DNA]</scope>
    <source>
        <strain evidence="2 3">EAF2021</strain>
    </source>
</reference>
<name>A0ABR2KYA2_9EUKA</name>
<sequence length="289" mass="34418">MNPINPFEDEFHCHSKFRPPEIEVVEFKARRVWPDWDDFPPYQDQNNVSIRKDTYANTNERTKKRYNMEIKKTQNEIEEMTKRFRNHDYYSYEPKNRVANGPQSYDFFQTNVDTGFRNQSKYAYNVDTGFRNQSKYAYNSQNDNNYYSSFTNNYRSLNNNDDQYESRFSYNIGSNAQNFNNNSYYQSQQLNISNHSFSNTQGSFSQSFSKNDKKGEDVDYEITAAATLEAGLLREQNEAMRKRINYLKQKLEAQKNENRVVLKKIEASEIDRHKMVEYLSNSQVKKMTS</sequence>
<keyword evidence="1" id="KW-0175">Coiled coil</keyword>
<comment type="caution">
    <text evidence="2">The sequence shown here is derived from an EMBL/GenBank/DDBJ whole genome shotgun (WGS) entry which is preliminary data.</text>
</comment>
<organism evidence="2 3">
    <name type="scientific">Tritrichomonas musculus</name>
    <dbReference type="NCBI Taxonomy" id="1915356"/>
    <lineage>
        <taxon>Eukaryota</taxon>
        <taxon>Metamonada</taxon>
        <taxon>Parabasalia</taxon>
        <taxon>Tritrichomonadida</taxon>
        <taxon>Tritrichomonadidae</taxon>
        <taxon>Tritrichomonas</taxon>
    </lineage>
</organism>
<feature type="coiled-coil region" evidence="1">
    <location>
        <begin position="237"/>
        <end position="268"/>
    </location>
</feature>
<protein>
    <submittedName>
        <fullName evidence="2">Uncharacterized protein</fullName>
    </submittedName>
</protein>
<evidence type="ECO:0000313" key="2">
    <source>
        <dbReference type="EMBL" id="KAK8896095.1"/>
    </source>
</evidence>